<feature type="transmembrane region" description="Helical" evidence="9">
    <location>
        <begin position="68"/>
        <end position="88"/>
    </location>
</feature>
<evidence type="ECO:0000256" key="7">
    <source>
        <dbReference type="ARBA" id="ARBA00022989"/>
    </source>
</evidence>
<protein>
    <recommendedName>
        <fullName evidence="9">Ion-translocating oxidoreductase complex subunit E</fullName>
        <ecNumber evidence="9">7.-.-.-</ecNumber>
    </recommendedName>
    <alternativeName>
        <fullName evidence="9">Rnf electron transport complex subunit E</fullName>
    </alternativeName>
</protein>
<evidence type="ECO:0000256" key="9">
    <source>
        <dbReference type="HAMAP-Rule" id="MF_00478"/>
    </source>
</evidence>
<dbReference type="Proteomes" id="UP001595533">
    <property type="component" value="Unassembled WGS sequence"/>
</dbReference>
<feature type="transmembrane region" description="Helical" evidence="9">
    <location>
        <begin position="177"/>
        <end position="199"/>
    </location>
</feature>
<keyword evidence="6 9" id="KW-0249">Electron transport</keyword>
<comment type="caution">
    <text evidence="10">The sequence shown here is derived from an EMBL/GenBank/DDBJ whole genome shotgun (WGS) entry which is preliminary data.</text>
</comment>
<sequence length="225" mass="24700">MSEFIRSRLLDNNAALVQMLGLCPLLAVSNTAINAMGMGLATISVVVITNVLVSLIRPITRKEIRIPLFVLLIASVVTTLEMTMNAYFHELYLTLGIFIPLIVTNCLIMARAEAFASKNNWWISAKDGCFVGLGFALVMMAIGIMRELLGQGTLFSQAHLLFGEWGHHLELTVIPDYAGFLVAVLPPGAFFALALLVAAKNKRDLHLANEQKPQQQHENTRAPNT</sequence>
<comment type="subcellular location">
    <subcellularLocation>
        <location evidence="9">Cell inner membrane</location>
        <topology evidence="9">Multi-pass membrane protein</topology>
    </subcellularLocation>
    <subcellularLocation>
        <location evidence="1">Endomembrane system</location>
        <topology evidence="1">Multi-pass membrane protein</topology>
    </subcellularLocation>
</comment>
<dbReference type="NCBIfam" id="NF009070">
    <property type="entry name" value="PRK12405.1"/>
    <property type="match status" value="1"/>
</dbReference>
<keyword evidence="7 9" id="KW-1133">Transmembrane helix</keyword>
<comment type="similarity">
    <text evidence="9">Belongs to the NqrDE/RnfAE family.</text>
</comment>
<comment type="subunit">
    <text evidence="9">The complex is composed of six subunits: RnfA, RnfB, RnfC, RnfD, RnfE and RnfG.</text>
</comment>
<dbReference type="RefSeq" id="WP_077409800.1">
    <property type="nucleotide sequence ID" value="NZ_JBHRTS010000001.1"/>
</dbReference>
<evidence type="ECO:0000256" key="4">
    <source>
        <dbReference type="ARBA" id="ARBA00022692"/>
    </source>
</evidence>
<dbReference type="HAMAP" id="MF_00478">
    <property type="entry name" value="RsxE_RnfE"/>
    <property type="match status" value="1"/>
</dbReference>
<evidence type="ECO:0000256" key="8">
    <source>
        <dbReference type="ARBA" id="ARBA00023136"/>
    </source>
</evidence>
<evidence type="ECO:0000313" key="10">
    <source>
        <dbReference type="EMBL" id="MFC3193150.1"/>
    </source>
</evidence>
<dbReference type="InterPro" id="IPR010968">
    <property type="entry name" value="RnfE"/>
</dbReference>
<evidence type="ECO:0000313" key="11">
    <source>
        <dbReference type="Proteomes" id="UP001595533"/>
    </source>
</evidence>
<keyword evidence="9" id="KW-1003">Cell membrane</keyword>
<accession>A0ABV7J8F2</accession>
<keyword evidence="2 9" id="KW-0813">Transport</keyword>
<dbReference type="PANTHER" id="PTHR30586:SF0">
    <property type="entry name" value="ION-TRANSLOCATING OXIDOREDUCTASE COMPLEX SUBUNIT E"/>
    <property type="match status" value="1"/>
</dbReference>
<name>A0ABV7J8F2_9GAMM</name>
<evidence type="ECO:0000256" key="1">
    <source>
        <dbReference type="ARBA" id="ARBA00004127"/>
    </source>
</evidence>
<keyword evidence="4 9" id="KW-0812">Transmembrane</keyword>
<dbReference type="NCBIfam" id="TIGR01948">
    <property type="entry name" value="rnfE"/>
    <property type="match status" value="1"/>
</dbReference>
<gene>
    <name evidence="9" type="primary">rnfE</name>
    <name evidence="10" type="ORF">ACFODZ_02735</name>
</gene>
<feature type="transmembrane region" description="Helical" evidence="9">
    <location>
        <begin position="94"/>
        <end position="116"/>
    </location>
</feature>
<keyword evidence="11" id="KW-1185">Reference proteome</keyword>
<comment type="function">
    <text evidence="9">Part of a membrane-bound complex that couples electron transfer with translocation of ions across the membrane.</text>
</comment>
<dbReference type="PIRSF" id="PIRSF006102">
    <property type="entry name" value="NQR_DE"/>
    <property type="match status" value="1"/>
</dbReference>
<proteinExistence type="inferred from homology"/>
<dbReference type="PANTHER" id="PTHR30586">
    <property type="entry name" value="ELECTRON TRANSPORT COMPLEX PROTEIN RNFE"/>
    <property type="match status" value="1"/>
</dbReference>
<evidence type="ECO:0000256" key="2">
    <source>
        <dbReference type="ARBA" id="ARBA00022448"/>
    </source>
</evidence>
<feature type="transmembrane region" description="Helical" evidence="9">
    <location>
        <begin position="35"/>
        <end position="56"/>
    </location>
</feature>
<keyword evidence="5 9" id="KW-1278">Translocase</keyword>
<dbReference type="EC" id="7.-.-.-" evidence="9"/>
<evidence type="ECO:0000256" key="3">
    <source>
        <dbReference type="ARBA" id="ARBA00022519"/>
    </source>
</evidence>
<keyword evidence="8 9" id="KW-0472">Membrane</keyword>
<keyword evidence="3 9" id="KW-0997">Cell inner membrane</keyword>
<feature type="transmembrane region" description="Helical" evidence="9">
    <location>
        <begin position="128"/>
        <end position="145"/>
    </location>
</feature>
<evidence type="ECO:0000256" key="6">
    <source>
        <dbReference type="ARBA" id="ARBA00022982"/>
    </source>
</evidence>
<reference evidence="11" key="1">
    <citation type="journal article" date="2019" name="Int. J. Syst. Evol. Microbiol.">
        <title>The Global Catalogue of Microorganisms (GCM) 10K type strain sequencing project: providing services to taxonomists for standard genome sequencing and annotation.</title>
        <authorList>
            <consortium name="The Broad Institute Genomics Platform"/>
            <consortium name="The Broad Institute Genome Sequencing Center for Infectious Disease"/>
            <person name="Wu L."/>
            <person name="Ma J."/>
        </authorList>
    </citation>
    <scope>NUCLEOTIDE SEQUENCE [LARGE SCALE GENOMIC DNA]</scope>
    <source>
        <strain evidence="11">KCTC 42953</strain>
    </source>
</reference>
<evidence type="ECO:0000256" key="5">
    <source>
        <dbReference type="ARBA" id="ARBA00022967"/>
    </source>
</evidence>
<dbReference type="Pfam" id="PF02508">
    <property type="entry name" value="Rnf-Nqr"/>
    <property type="match status" value="1"/>
</dbReference>
<dbReference type="InterPro" id="IPR003667">
    <property type="entry name" value="NqrDE/RnfAE"/>
</dbReference>
<organism evidence="10 11">
    <name type="scientific">Marinicella sediminis</name>
    <dbReference type="NCBI Taxonomy" id="1792834"/>
    <lineage>
        <taxon>Bacteria</taxon>
        <taxon>Pseudomonadati</taxon>
        <taxon>Pseudomonadota</taxon>
        <taxon>Gammaproteobacteria</taxon>
        <taxon>Lysobacterales</taxon>
        <taxon>Marinicellaceae</taxon>
        <taxon>Marinicella</taxon>
    </lineage>
</organism>
<dbReference type="EMBL" id="JBHRTS010000001">
    <property type="protein sequence ID" value="MFC3193150.1"/>
    <property type="molecule type" value="Genomic_DNA"/>
</dbReference>